<keyword evidence="1" id="KW-0472">Membrane</keyword>
<feature type="transmembrane region" description="Helical" evidence="1">
    <location>
        <begin position="86"/>
        <end position="105"/>
    </location>
</feature>
<keyword evidence="1" id="KW-0812">Transmembrane</keyword>
<feature type="transmembrane region" description="Helical" evidence="1">
    <location>
        <begin position="138"/>
        <end position="161"/>
    </location>
</feature>
<reference evidence="2 3" key="1">
    <citation type="submission" date="2017-09" db="EMBL/GenBank/DDBJ databases">
        <title>Depth-based differentiation of microbial function through sediment-hosted aquifers and enrichment of novel symbionts in the deep terrestrial subsurface.</title>
        <authorList>
            <person name="Probst A.J."/>
            <person name="Ladd B."/>
            <person name="Jarett J.K."/>
            <person name="Geller-Mcgrath D.E."/>
            <person name="Sieber C.M."/>
            <person name="Emerson J.B."/>
            <person name="Anantharaman K."/>
            <person name="Thomas B.C."/>
            <person name="Malmstrom R."/>
            <person name="Stieglmeier M."/>
            <person name="Klingl A."/>
            <person name="Woyke T."/>
            <person name="Ryan C.M."/>
            <person name="Banfield J.F."/>
        </authorList>
    </citation>
    <scope>NUCLEOTIDE SEQUENCE [LARGE SCALE GENOMIC DNA]</scope>
    <source>
        <strain evidence="2">CG11_big_fil_rev_8_21_14_0_20_39_34</strain>
    </source>
</reference>
<organism evidence="2 3">
    <name type="scientific">Candidatus Magasanikbacteria bacterium CG11_big_fil_rev_8_21_14_0_20_39_34</name>
    <dbReference type="NCBI Taxonomy" id="1974653"/>
    <lineage>
        <taxon>Bacteria</taxon>
        <taxon>Candidatus Magasanikiibacteriota</taxon>
    </lineage>
</organism>
<feature type="transmembrane region" description="Helical" evidence="1">
    <location>
        <begin position="112"/>
        <end position="132"/>
    </location>
</feature>
<dbReference type="EMBL" id="PCWN01000007">
    <property type="protein sequence ID" value="PIR03976.1"/>
    <property type="molecule type" value="Genomic_DNA"/>
</dbReference>
<evidence type="ECO:0000313" key="2">
    <source>
        <dbReference type="EMBL" id="PIR03976.1"/>
    </source>
</evidence>
<gene>
    <name evidence="2" type="ORF">COV59_02215</name>
</gene>
<dbReference type="AlphaFoldDB" id="A0A2H0N7A4"/>
<proteinExistence type="predicted"/>
<evidence type="ECO:0000313" key="3">
    <source>
        <dbReference type="Proteomes" id="UP000229600"/>
    </source>
</evidence>
<evidence type="ECO:0000256" key="1">
    <source>
        <dbReference type="SAM" id="Phobius"/>
    </source>
</evidence>
<feature type="transmembrane region" description="Helical" evidence="1">
    <location>
        <begin position="12"/>
        <end position="34"/>
    </location>
</feature>
<dbReference type="Proteomes" id="UP000229600">
    <property type="component" value="Unassembled WGS sequence"/>
</dbReference>
<keyword evidence="1" id="KW-1133">Transmembrane helix</keyword>
<feature type="transmembrane region" description="Helical" evidence="1">
    <location>
        <begin position="40"/>
        <end position="57"/>
    </location>
</feature>
<feature type="transmembrane region" description="Helical" evidence="1">
    <location>
        <begin position="64"/>
        <end position="80"/>
    </location>
</feature>
<sequence length="168" mass="19874">MSKTYLKNPTFLIPILFNAFYIVWTVIRIAMRGFYSGTHMNQDLIFFGIAWVILFFYKERAYKFFFYTFLIPLFVILFLGDKFGDLILGTNFSTLYFPFVALYFYTVTQKYIPTNLFIIILAFAILIIVQAFHSKVYAGYHAAFGYFIIAMIIPFVTSYLFQQRQKKV</sequence>
<accession>A0A2H0N7A4</accession>
<name>A0A2H0N7A4_9BACT</name>
<comment type="caution">
    <text evidence="2">The sequence shown here is derived from an EMBL/GenBank/DDBJ whole genome shotgun (WGS) entry which is preliminary data.</text>
</comment>
<protein>
    <submittedName>
        <fullName evidence="2">Uncharacterized protein</fullName>
    </submittedName>
</protein>